<proteinExistence type="predicted"/>
<dbReference type="Proteomes" id="UP000297245">
    <property type="component" value="Unassembled WGS sequence"/>
</dbReference>
<feature type="compositionally biased region" description="Pro residues" evidence="1">
    <location>
        <begin position="38"/>
        <end position="48"/>
    </location>
</feature>
<sequence length="151" mass="16599">MSSRRLAIANLLNGPQPTTNDDILAEEVVLAPHLRKQPPTPTPAPAPAPAHRYDPVHDLLNVRAKPPSPPPLPQDVDQWLLEQYEPSMHDHHHVEDPDIDHAVSELVDEPPPAPSVLQPDVDDELLSLVDDQPKPAAPPKKPPAKKKAKVR</sequence>
<name>A0A4S8MQN0_DENBC</name>
<keyword evidence="3" id="KW-1185">Reference proteome</keyword>
<evidence type="ECO:0000256" key="1">
    <source>
        <dbReference type="SAM" id="MobiDB-lite"/>
    </source>
</evidence>
<reference evidence="2 3" key="1">
    <citation type="journal article" date="2019" name="Nat. Ecol. Evol.">
        <title>Megaphylogeny resolves global patterns of mushroom evolution.</title>
        <authorList>
            <person name="Varga T."/>
            <person name="Krizsan K."/>
            <person name="Foldi C."/>
            <person name="Dima B."/>
            <person name="Sanchez-Garcia M."/>
            <person name="Sanchez-Ramirez S."/>
            <person name="Szollosi G.J."/>
            <person name="Szarkandi J.G."/>
            <person name="Papp V."/>
            <person name="Albert L."/>
            <person name="Andreopoulos W."/>
            <person name="Angelini C."/>
            <person name="Antonin V."/>
            <person name="Barry K.W."/>
            <person name="Bougher N.L."/>
            <person name="Buchanan P."/>
            <person name="Buyck B."/>
            <person name="Bense V."/>
            <person name="Catcheside P."/>
            <person name="Chovatia M."/>
            <person name="Cooper J."/>
            <person name="Damon W."/>
            <person name="Desjardin D."/>
            <person name="Finy P."/>
            <person name="Geml J."/>
            <person name="Haridas S."/>
            <person name="Hughes K."/>
            <person name="Justo A."/>
            <person name="Karasinski D."/>
            <person name="Kautmanova I."/>
            <person name="Kiss B."/>
            <person name="Kocsube S."/>
            <person name="Kotiranta H."/>
            <person name="LaButti K.M."/>
            <person name="Lechner B.E."/>
            <person name="Liimatainen K."/>
            <person name="Lipzen A."/>
            <person name="Lukacs Z."/>
            <person name="Mihaltcheva S."/>
            <person name="Morgado L.N."/>
            <person name="Niskanen T."/>
            <person name="Noordeloos M.E."/>
            <person name="Ohm R.A."/>
            <person name="Ortiz-Santana B."/>
            <person name="Ovrebo C."/>
            <person name="Racz N."/>
            <person name="Riley R."/>
            <person name="Savchenko A."/>
            <person name="Shiryaev A."/>
            <person name="Soop K."/>
            <person name="Spirin V."/>
            <person name="Szebenyi C."/>
            <person name="Tomsovsky M."/>
            <person name="Tulloss R.E."/>
            <person name="Uehling J."/>
            <person name="Grigoriev I.V."/>
            <person name="Vagvolgyi C."/>
            <person name="Papp T."/>
            <person name="Martin F.M."/>
            <person name="Miettinen O."/>
            <person name="Hibbett D.S."/>
            <person name="Nagy L.G."/>
        </authorList>
    </citation>
    <scope>NUCLEOTIDE SEQUENCE [LARGE SCALE GENOMIC DNA]</scope>
    <source>
        <strain evidence="2 3">CBS 962.96</strain>
    </source>
</reference>
<dbReference type="AlphaFoldDB" id="A0A4S8MQN0"/>
<evidence type="ECO:0000313" key="3">
    <source>
        <dbReference type="Proteomes" id="UP000297245"/>
    </source>
</evidence>
<feature type="compositionally biased region" description="Basic and acidic residues" evidence="1">
    <location>
        <begin position="87"/>
        <end position="103"/>
    </location>
</feature>
<protein>
    <submittedName>
        <fullName evidence="2">Uncharacterized protein</fullName>
    </submittedName>
</protein>
<feature type="compositionally biased region" description="Basic residues" evidence="1">
    <location>
        <begin position="142"/>
        <end position="151"/>
    </location>
</feature>
<evidence type="ECO:0000313" key="2">
    <source>
        <dbReference type="EMBL" id="THV04909.1"/>
    </source>
</evidence>
<dbReference type="EMBL" id="ML179052">
    <property type="protein sequence ID" value="THV04909.1"/>
    <property type="molecule type" value="Genomic_DNA"/>
</dbReference>
<feature type="region of interest" description="Disordered" evidence="1">
    <location>
        <begin position="31"/>
        <end position="151"/>
    </location>
</feature>
<gene>
    <name evidence="2" type="ORF">K435DRAFT_774187</name>
</gene>
<accession>A0A4S8MQN0</accession>
<organism evidence="2 3">
    <name type="scientific">Dendrothele bispora (strain CBS 962.96)</name>
    <dbReference type="NCBI Taxonomy" id="1314807"/>
    <lineage>
        <taxon>Eukaryota</taxon>
        <taxon>Fungi</taxon>
        <taxon>Dikarya</taxon>
        <taxon>Basidiomycota</taxon>
        <taxon>Agaricomycotina</taxon>
        <taxon>Agaricomycetes</taxon>
        <taxon>Agaricomycetidae</taxon>
        <taxon>Agaricales</taxon>
        <taxon>Agaricales incertae sedis</taxon>
        <taxon>Dendrothele</taxon>
    </lineage>
</organism>